<accession>A0A1X6N0C9</accession>
<name>A0A1X6N0C9_9APHY</name>
<dbReference type="STRING" id="670580.A0A1X6N0C9"/>
<dbReference type="InterPro" id="IPR049945">
    <property type="entry name" value="AAA_22"/>
</dbReference>
<dbReference type="Pfam" id="PF13374">
    <property type="entry name" value="TPR_10"/>
    <property type="match status" value="1"/>
</dbReference>
<feature type="repeat" description="TPR" evidence="2">
    <location>
        <begin position="1529"/>
        <end position="1562"/>
    </location>
</feature>
<dbReference type="EMBL" id="KZ110597">
    <property type="protein sequence ID" value="OSX62064.1"/>
    <property type="molecule type" value="Genomic_DNA"/>
</dbReference>
<proteinExistence type="predicted"/>
<dbReference type="OrthoDB" id="3264956at2759"/>
<sequence length="1960" mass="216793">MSTASAETFPSRPASSAVWERALERHREDTAIDITSDAIAPELGSICNHDTLLLFAKERRGACNMDTHWDTRTSDTLRPILVDLELLLGIVTGTAPSVAKKDIAYKAIISVIEQVSHVPDELCSTSSTTGVEECCVQYAATIVVLMGLALARKDILMKDDSVRMLLEELRLQVDDLRWKIGPFEVQCQRAWSEIQDAAKQAHLDLHNLDAIDTISDLILRLNAYWRQTEVRSKDQTRLLAAARSMLDPHMVSLREMDKHVHVTARGRNRMYGIIVDVFSRLTTILQRVSSHSPTEEVISASVLSCRILLEMTKVILLSVGVIKGRKVWFSIKLWTGIEKSVLLTMESISMQLWKDAITMYTATTGKDIRSVEMLQAIDSVDGLRSMLDTETHSFTHEKERYGAIHKVLDPISKCITQILDVVSDAVESHLSHSKVIFGAIGLLFKAARVVGATYNTVLKLLTTLSDFLGRLELYAKQECSAALKMILTQILCQLLGLETKVIAVGRISAFGKAIVGLHDTEVHDALAKLDQLIDSEGRLVEATTLRIVSDTGEALRVVDIKVTEVLQGVGRVQTGVQEVFTSVGQVQEHVMVVRSILEQQHNTVAAKEAKLCGVDITPAPLPTKQAICIGRDENIDAFKALLLQRSHVLILGTGGVGKTTIALELLHHPEVASAFSTRYFVSCDAVLGLEAFRLRVADSLGVSPEMRGQQLLSGILRTLRARPSVLCIDNFETIWEPPQSRKDVEEDLAQLAGVDDVVLIVTMRGVERPGGIAWAPTTSLRPLSVDDGLTVFAKVSGAPVDEYGEELVRATDGLPLAISILAHLTQPEMETTESLWKRWKKAGPAVASRDDGANERQFNLGTSIDLSLSSPRMLSDPSALTVLAIIKELPDGLPQSPYLLDEFQKFLPADVNLQRSLQTLNRVALVHIDKRSGENGRYLLLAPTREYCVRLSTLRLPDDTTHAYRTFYAALITSFRYGETDARAHAIVRPELLNVSSILTEWLKVSHPDAGVICAVLSHADWSQYIGLPTSTLLRQVMKHPIDDKELLAKCHQCLGDVLYYTNELQEAEQNWDMALIGHVTAGKLAEAAHVHHSLGQLYTRTDRLDKAEDELTSALRLHQEVQDSLWEAHDYQALASVYRRRSQLDKAEDALMSALRLHKEVEDSNSEANDRQELGELYIRTGRPDKAEDELTSALRLHKGVHSSLGEANDLRALGEVYQRTGRLYEAEAALTSALRLHREVQSSLSEAHDYHRLGTLYLRTGRLSKAEAALRSALRLHKGAQDSLGEAYDYHALGELHRHAGQLDKAEDALMSALRLHKEVQDPLGEANDHGDLGTLYMHAGRLDKAEAALMSALRLHKEVQSALGEAHDHRALGALYHSTGRSVEAEAEFNASLRLHREVQSTVGVADDHHALGELYRHTGRPDKAEVSLTLALRLHKEVQDPLGEAHDHQQLGDLYLCTDRLDKSEDELTSALRLHKEVQDPLGEANDYQRLGVLYSRTGRPVDAMTSLQDALHLFEQIGNNLGRAHVLQLLGELYLHSNQFQEAEAAFSQVFGLHEEIQDYIDAQNDLKYLVKLYFSLGREDDAAGALQKLIECLRRTQRSHDFADDLQTFGSVYIRMGRLDEAEAPLREALQLHQGLEGVDEKIARDRALLDLLRYPVEMPPFDGIGNAQQCYQTVFECHLDEKDSIDQAETHFTSINGIADTTNTVASPGGAGTQLVSSAVASGLHTVEQMTTNNKHVNCIPSAFVEGNTDPQNVIDQEPVPADSADGHVLAETGLGSSSGSQSVQSCSSAQVRDQVIQTTEPQVLATGPSAGNIVRRSNRNRERAEATPSTTPIHSEQPLKRARIGNTPTPTGNGKTAAMVASKPKPIAMADGRFACPHCPAKKFERYHDCRRHIDMSKRCLGWNGILYPCRRCGKKYTRPDAAKRHMDDKPNCGQKGGRKKGGKKENRPRDD</sequence>
<feature type="compositionally biased region" description="Low complexity" evidence="4">
    <location>
        <begin position="1853"/>
        <end position="1862"/>
    </location>
</feature>
<dbReference type="Pfam" id="PF13176">
    <property type="entry name" value="TPR_7"/>
    <property type="match status" value="1"/>
</dbReference>
<dbReference type="Pfam" id="PF13401">
    <property type="entry name" value="AAA_22"/>
    <property type="match status" value="1"/>
</dbReference>
<dbReference type="Pfam" id="PF17109">
    <property type="entry name" value="Goodbye"/>
    <property type="match status" value="1"/>
</dbReference>
<keyword evidence="7" id="KW-1185">Reference proteome</keyword>
<evidence type="ECO:0000313" key="6">
    <source>
        <dbReference type="EMBL" id="OSX62064.1"/>
    </source>
</evidence>
<feature type="repeat" description="TPR" evidence="2">
    <location>
        <begin position="1249"/>
        <end position="1282"/>
    </location>
</feature>
<dbReference type="Gene3D" id="1.25.40.10">
    <property type="entry name" value="Tetratricopeptide repeat domain"/>
    <property type="match status" value="4"/>
</dbReference>
<feature type="compositionally biased region" description="Basic and acidic residues" evidence="4">
    <location>
        <begin position="1927"/>
        <end position="1939"/>
    </location>
</feature>
<evidence type="ECO:0000259" key="5">
    <source>
        <dbReference type="PROSITE" id="PS50157"/>
    </source>
</evidence>
<keyword evidence="3" id="KW-0175">Coiled coil</keyword>
<dbReference type="SUPFAM" id="SSF52540">
    <property type="entry name" value="P-loop containing nucleoside triphosphate hydrolases"/>
    <property type="match status" value="1"/>
</dbReference>
<evidence type="ECO:0000256" key="3">
    <source>
        <dbReference type="SAM" id="Coils"/>
    </source>
</evidence>
<evidence type="ECO:0000256" key="2">
    <source>
        <dbReference type="PROSITE-ProRule" id="PRU00339"/>
    </source>
</evidence>
<dbReference type="SUPFAM" id="SSF48452">
    <property type="entry name" value="TPR-like"/>
    <property type="match status" value="3"/>
</dbReference>
<dbReference type="PROSITE" id="PS50157">
    <property type="entry name" value="ZINC_FINGER_C2H2_2"/>
    <property type="match status" value="1"/>
</dbReference>
<keyword evidence="1" id="KW-0863">Zinc-finger</keyword>
<evidence type="ECO:0000313" key="7">
    <source>
        <dbReference type="Proteomes" id="UP000194127"/>
    </source>
</evidence>
<dbReference type="RefSeq" id="XP_024338858.1">
    <property type="nucleotide sequence ID" value="XM_024485433.1"/>
</dbReference>
<feature type="region of interest" description="Disordered" evidence="4">
    <location>
        <begin position="1927"/>
        <end position="1960"/>
    </location>
</feature>
<dbReference type="PROSITE" id="PS50005">
    <property type="entry name" value="TPR"/>
    <property type="match status" value="5"/>
</dbReference>
<protein>
    <recommendedName>
        <fullName evidence="5">C2H2-type domain-containing protein</fullName>
    </recommendedName>
</protein>
<dbReference type="GO" id="GO:0043531">
    <property type="term" value="F:ADP binding"/>
    <property type="evidence" value="ECO:0007669"/>
    <property type="project" value="InterPro"/>
</dbReference>
<feature type="compositionally biased region" description="Low complexity" evidence="4">
    <location>
        <begin position="1781"/>
        <end position="1794"/>
    </location>
</feature>
<dbReference type="InterPro" id="IPR027417">
    <property type="entry name" value="P-loop_NTPase"/>
</dbReference>
<dbReference type="InterPro" id="IPR019734">
    <property type="entry name" value="TPR_rpt"/>
</dbReference>
<dbReference type="GO" id="GO:0008270">
    <property type="term" value="F:zinc ion binding"/>
    <property type="evidence" value="ECO:0007669"/>
    <property type="project" value="UniProtKB-KW"/>
</dbReference>
<dbReference type="InterPro" id="IPR031350">
    <property type="entry name" value="Goodbye_dom"/>
</dbReference>
<dbReference type="SMART" id="SM00028">
    <property type="entry name" value="TPR"/>
    <property type="match status" value="14"/>
</dbReference>
<gene>
    <name evidence="6" type="ORF">POSPLADRAFT_1142490</name>
</gene>
<feature type="repeat" description="TPR" evidence="2">
    <location>
        <begin position="1289"/>
        <end position="1322"/>
    </location>
</feature>
<feature type="region of interest" description="Disordered" evidence="4">
    <location>
        <begin position="1814"/>
        <end position="1865"/>
    </location>
</feature>
<dbReference type="GeneID" id="36330382"/>
<keyword evidence="1" id="KW-0862">Zinc</keyword>
<feature type="domain" description="C2H2-type" evidence="5">
    <location>
        <begin position="1916"/>
        <end position="1945"/>
    </location>
</feature>
<organism evidence="6 7">
    <name type="scientific">Postia placenta MAD-698-R-SB12</name>
    <dbReference type="NCBI Taxonomy" id="670580"/>
    <lineage>
        <taxon>Eukaryota</taxon>
        <taxon>Fungi</taxon>
        <taxon>Dikarya</taxon>
        <taxon>Basidiomycota</taxon>
        <taxon>Agaricomycotina</taxon>
        <taxon>Agaricomycetes</taxon>
        <taxon>Polyporales</taxon>
        <taxon>Adustoporiaceae</taxon>
        <taxon>Rhodonia</taxon>
    </lineage>
</organism>
<dbReference type="InterPro" id="IPR013087">
    <property type="entry name" value="Znf_C2H2_type"/>
</dbReference>
<dbReference type="InterPro" id="IPR011990">
    <property type="entry name" value="TPR-like_helical_dom_sf"/>
</dbReference>
<feature type="region of interest" description="Disordered" evidence="4">
    <location>
        <begin position="1755"/>
        <end position="1794"/>
    </location>
</feature>
<dbReference type="Gene3D" id="3.40.50.300">
    <property type="entry name" value="P-loop containing nucleotide triphosphate hydrolases"/>
    <property type="match status" value="1"/>
</dbReference>
<dbReference type="Proteomes" id="UP000194127">
    <property type="component" value="Unassembled WGS sequence"/>
</dbReference>
<feature type="repeat" description="TPR" evidence="2">
    <location>
        <begin position="1089"/>
        <end position="1122"/>
    </location>
</feature>
<evidence type="ECO:0000256" key="4">
    <source>
        <dbReference type="SAM" id="MobiDB-lite"/>
    </source>
</evidence>
<dbReference type="PANTHER" id="PTHR47691:SF3">
    <property type="entry name" value="HTH-TYPE TRANSCRIPTIONAL REGULATOR RV0890C-RELATED"/>
    <property type="match status" value="1"/>
</dbReference>
<reference evidence="6 7" key="1">
    <citation type="submission" date="2017-04" db="EMBL/GenBank/DDBJ databases">
        <title>Genome Sequence of the Model Brown-Rot Fungus Postia placenta SB12.</title>
        <authorList>
            <consortium name="DOE Joint Genome Institute"/>
            <person name="Gaskell J."/>
            <person name="Kersten P."/>
            <person name="Larrondo L.F."/>
            <person name="Canessa P."/>
            <person name="Martinez D."/>
            <person name="Hibbett D."/>
            <person name="Schmoll M."/>
            <person name="Kubicek C.P."/>
            <person name="Martinez A.T."/>
            <person name="Yadav J."/>
            <person name="Master E."/>
            <person name="Magnuson J.K."/>
            <person name="James T."/>
            <person name="Yaver D."/>
            <person name="Berka R."/>
            <person name="Labutti K."/>
            <person name="Lipzen A."/>
            <person name="Aerts A."/>
            <person name="Barry K."/>
            <person name="Henrissat B."/>
            <person name="Blanchette R."/>
            <person name="Grigoriev I."/>
            <person name="Cullen D."/>
        </authorList>
    </citation>
    <scope>NUCLEOTIDE SEQUENCE [LARGE SCALE GENOMIC DNA]</scope>
    <source>
        <strain evidence="6 7">MAD-698-R-SB12</strain>
    </source>
</reference>
<feature type="coiled-coil region" evidence="3">
    <location>
        <begin position="1105"/>
        <end position="1165"/>
    </location>
</feature>
<dbReference type="Gene3D" id="3.30.160.60">
    <property type="entry name" value="Classic Zinc Finger"/>
    <property type="match status" value="1"/>
</dbReference>
<keyword evidence="1" id="KW-0479">Metal-binding</keyword>
<dbReference type="PANTHER" id="PTHR47691">
    <property type="entry name" value="REGULATOR-RELATED"/>
    <property type="match status" value="1"/>
</dbReference>
<feature type="repeat" description="TPR" evidence="2">
    <location>
        <begin position="1609"/>
        <end position="1642"/>
    </location>
</feature>
<dbReference type="Pfam" id="PF13424">
    <property type="entry name" value="TPR_12"/>
    <property type="match status" value="4"/>
</dbReference>
<evidence type="ECO:0000256" key="1">
    <source>
        <dbReference type="PROSITE-ProRule" id="PRU00042"/>
    </source>
</evidence>
<keyword evidence="2" id="KW-0802">TPR repeat</keyword>